<dbReference type="AlphaFoldDB" id="A0A4S8M0D4"/>
<dbReference type="InterPro" id="IPR052935">
    <property type="entry name" value="Mg2+_PAP"/>
</dbReference>
<feature type="chain" id="PRO_5020632862" description="Phosphatidate phosphatase APP1 catalytic domain-containing protein" evidence="1">
    <location>
        <begin position="22"/>
        <end position="382"/>
    </location>
</feature>
<dbReference type="GO" id="GO:0030479">
    <property type="term" value="C:actin cortical patch"/>
    <property type="evidence" value="ECO:0007669"/>
    <property type="project" value="TreeGrafter"/>
</dbReference>
<dbReference type="InterPro" id="IPR019236">
    <property type="entry name" value="APP1_cat"/>
</dbReference>
<dbReference type="PANTHER" id="PTHR28208">
    <property type="entry name" value="PHOSPHATIDATE PHOSPHATASE APP1"/>
    <property type="match status" value="1"/>
</dbReference>
<gene>
    <name evidence="3" type="ORF">K435DRAFT_666305</name>
</gene>
<proteinExistence type="predicted"/>
<evidence type="ECO:0000259" key="2">
    <source>
        <dbReference type="Pfam" id="PF09949"/>
    </source>
</evidence>
<dbReference type="OrthoDB" id="414243at2759"/>
<dbReference type="Pfam" id="PF09949">
    <property type="entry name" value="APP1_cat"/>
    <property type="match status" value="1"/>
</dbReference>
<feature type="signal peptide" evidence="1">
    <location>
        <begin position="1"/>
        <end position="21"/>
    </location>
</feature>
<reference evidence="3 4" key="1">
    <citation type="journal article" date="2019" name="Nat. Ecol. Evol.">
        <title>Megaphylogeny resolves global patterns of mushroom evolution.</title>
        <authorList>
            <person name="Varga T."/>
            <person name="Krizsan K."/>
            <person name="Foldi C."/>
            <person name="Dima B."/>
            <person name="Sanchez-Garcia M."/>
            <person name="Sanchez-Ramirez S."/>
            <person name="Szollosi G.J."/>
            <person name="Szarkandi J.G."/>
            <person name="Papp V."/>
            <person name="Albert L."/>
            <person name="Andreopoulos W."/>
            <person name="Angelini C."/>
            <person name="Antonin V."/>
            <person name="Barry K.W."/>
            <person name="Bougher N.L."/>
            <person name="Buchanan P."/>
            <person name="Buyck B."/>
            <person name="Bense V."/>
            <person name="Catcheside P."/>
            <person name="Chovatia M."/>
            <person name="Cooper J."/>
            <person name="Damon W."/>
            <person name="Desjardin D."/>
            <person name="Finy P."/>
            <person name="Geml J."/>
            <person name="Haridas S."/>
            <person name="Hughes K."/>
            <person name="Justo A."/>
            <person name="Karasinski D."/>
            <person name="Kautmanova I."/>
            <person name="Kiss B."/>
            <person name="Kocsube S."/>
            <person name="Kotiranta H."/>
            <person name="LaButti K.M."/>
            <person name="Lechner B.E."/>
            <person name="Liimatainen K."/>
            <person name="Lipzen A."/>
            <person name="Lukacs Z."/>
            <person name="Mihaltcheva S."/>
            <person name="Morgado L.N."/>
            <person name="Niskanen T."/>
            <person name="Noordeloos M.E."/>
            <person name="Ohm R.A."/>
            <person name="Ortiz-Santana B."/>
            <person name="Ovrebo C."/>
            <person name="Racz N."/>
            <person name="Riley R."/>
            <person name="Savchenko A."/>
            <person name="Shiryaev A."/>
            <person name="Soop K."/>
            <person name="Spirin V."/>
            <person name="Szebenyi C."/>
            <person name="Tomsovsky M."/>
            <person name="Tulloss R.E."/>
            <person name="Uehling J."/>
            <person name="Grigoriev I.V."/>
            <person name="Vagvolgyi C."/>
            <person name="Papp T."/>
            <person name="Martin F.M."/>
            <person name="Miettinen O."/>
            <person name="Hibbett D.S."/>
            <person name="Nagy L.G."/>
        </authorList>
    </citation>
    <scope>NUCLEOTIDE SEQUENCE [LARGE SCALE GENOMIC DNA]</scope>
    <source>
        <strain evidence="3 4">CBS 962.96</strain>
    </source>
</reference>
<name>A0A4S8M0D4_DENBC</name>
<feature type="domain" description="Phosphatidate phosphatase APP1 catalytic" evidence="2">
    <location>
        <begin position="180"/>
        <end position="336"/>
    </location>
</feature>
<evidence type="ECO:0000256" key="1">
    <source>
        <dbReference type="SAM" id="SignalP"/>
    </source>
</evidence>
<sequence length="382" mass="40742">MKLAGAALPVFLSLLPTLTFASPLPTSISKRIPVNFLNDVLIFDSPSFQDPSDPSQSIASVEAFVFLKQLNLSGVTGTLSDALSAIGIDAGEDIQTALDRLKLFGAVGIPGMTATVNVDGCSETPELSKTSLGDLGLTTTYVSLGTCANQAVNGAAQASLTVEDDDFSSAKIFPSGPDGFGVISDIDDTVKISNVLDKVKLIQTTLFDDPTPVTGMPEVYASLAQSLNSPQFIYVSGSPYQLYPFLRDFIDTQFSASTGPIFLRNITLLNPATLIDAVAADGNATLDYKVNQITRIQQMYPKKSFLAVGDSTEKDPEVYAKVFNTFGGDFVRCIWIHVVDGADNTDERFNAAFEGIPQERIRLYTNDEIAGLADVDVAGGQC</sequence>
<dbReference type="PANTHER" id="PTHR28208:SF1">
    <property type="entry name" value="FILAMENT ORGANIZATION PROTEIN APP1-LIKE, PUTATIVE (AFU_ORTHOLOGUE AFUA_1G06650)-RELATED"/>
    <property type="match status" value="1"/>
</dbReference>
<evidence type="ECO:0000313" key="4">
    <source>
        <dbReference type="Proteomes" id="UP000297245"/>
    </source>
</evidence>
<protein>
    <recommendedName>
        <fullName evidence="2">Phosphatidate phosphatase APP1 catalytic domain-containing protein</fullName>
    </recommendedName>
</protein>
<dbReference type="GO" id="GO:0008195">
    <property type="term" value="F:phosphatidate phosphatase activity"/>
    <property type="evidence" value="ECO:0007669"/>
    <property type="project" value="InterPro"/>
</dbReference>
<accession>A0A4S8M0D4</accession>
<dbReference type="EMBL" id="ML179198">
    <property type="protein sequence ID" value="THU95499.1"/>
    <property type="molecule type" value="Genomic_DNA"/>
</dbReference>
<keyword evidence="1" id="KW-0732">Signal</keyword>
<organism evidence="3 4">
    <name type="scientific">Dendrothele bispora (strain CBS 962.96)</name>
    <dbReference type="NCBI Taxonomy" id="1314807"/>
    <lineage>
        <taxon>Eukaryota</taxon>
        <taxon>Fungi</taxon>
        <taxon>Dikarya</taxon>
        <taxon>Basidiomycota</taxon>
        <taxon>Agaricomycotina</taxon>
        <taxon>Agaricomycetes</taxon>
        <taxon>Agaricomycetidae</taxon>
        <taxon>Agaricales</taxon>
        <taxon>Agaricales incertae sedis</taxon>
        <taxon>Dendrothele</taxon>
    </lineage>
</organism>
<keyword evidence="4" id="KW-1185">Reference proteome</keyword>
<dbReference type="Proteomes" id="UP000297245">
    <property type="component" value="Unassembled WGS sequence"/>
</dbReference>
<evidence type="ECO:0000313" key="3">
    <source>
        <dbReference type="EMBL" id="THU95499.1"/>
    </source>
</evidence>